<dbReference type="OrthoDB" id="272411at2759"/>
<evidence type="ECO:0000259" key="2">
    <source>
        <dbReference type="Pfam" id="PF19037"/>
    </source>
</evidence>
<sequence length="712" mass="77340">MSLTSSPATVEQDGDEDAMRALWAHSQHIFVFTRAGKPVFTLHGREERMSSLFALFQVLLHMGNDGDESGENDDGLLHSGGPSPRQVSSSARHAATSDEVLQAIYYQPCLDSAQCSRREVQVLTLFFYVQGELMYVMAQRTAAPVSPTSHEDSEGFEESVPCACTTPPVSSYCAAQLRHLHHFILLVLPTINSLLEQQPSLDVMSIYTDSDRAALRELIESYASRLTYAVGAMATLTLSVGKRRIVEGALLRSFRSTDDVAGAATARPPAQQLFSLLFYQDYLVAAVGPPERYETPSDEADRAAPLAFGPADACCGGLHVDDALLLYRYARSLVKRQVGEAWAPVCLPRFNSTGYLWCYAVNFSQYIRELRGERGLSVRPNLWPATSDQNLVLLHVSASQDDFTPLSRCTRRFAQLLYAPAVGDDFYYRLEEEMGYRTPAPLTELLGSLQASSLSSHGVSHIPSPSSSISNRSAGAPLWYALVLQGGDPNFLTSNEVAEVRATTEAAAAVAVDAIRSLKCATADVRLLFESQPSSLLNLTTVDQVRDFYQCVIRYQAQLRAMPASLSSPSMLLVRHSSSVAFALVQPTVPTLTTLAQHFFSTKAPFDIPSGGGEGGMGCNAGPSSVGSSATTLSNRLGSHGGISGGEQQHSSRRGVSFPAWVDAVRALGVADLTVVFAASTPDALVWYWVARLLYLAVQRRARYVVRQLVGK</sequence>
<comment type="caution">
    <text evidence="3">The sequence shown here is derived from an EMBL/GenBank/DDBJ whole genome shotgun (WGS) entry which is preliminary data.</text>
</comment>
<keyword evidence="4" id="KW-1185">Reference proteome</keyword>
<evidence type="ECO:0000313" key="4">
    <source>
        <dbReference type="Proteomes" id="UP000038009"/>
    </source>
</evidence>
<protein>
    <recommendedName>
        <fullName evidence="2">FUZ/MON1/HPS1 second Longin domain-containing protein</fullName>
    </recommendedName>
</protein>
<dbReference type="GO" id="GO:0016192">
    <property type="term" value="P:vesicle-mediated transport"/>
    <property type="evidence" value="ECO:0007669"/>
    <property type="project" value="InterPro"/>
</dbReference>
<dbReference type="PANTHER" id="PTHR13027:SF7">
    <property type="entry name" value="VACUOLAR FUSION PROTEIN MON1 HOMOLOG"/>
    <property type="match status" value="1"/>
</dbReference>
<proteinExistence type="predicted"/>
<dbReference type="Pfam" id="PF19037">
    <property type="entry name" value="Fuz_longin_2"/>
    <property type="match status" value="1"/>
</dbReference>
<dbReference type="PANTHER" id="PTHR13027">
    <property type="entry name" value="SAND PROTEIN-RELATED"/>
    <property type="match status" value="1"/>
</dbReference>
<dbReference type="InterPro" id="IPR043971">
    <property type="entry name" value="FUZ/MON1/HPS1_longin_2"/>
</dbReference>
<organism evidence="3 4">
    <name type="scientific">Leptomonas seymouri</name>
    <dbReference type="NCBI Taxonomy" id="5684"/>
    <lineage>
        <taxon>Eukaryota</taxon>
        <taxon>Discoba</taxon>
        <taxon>Euglenozoa</taxon>
        <taxon>Kinetoplastea</taxon>
        <taxon>Metakinetoplastina</taxon>
        <taxon>Trypanosomatida</taxon>
        <taxon>Trypanosomatidae</taxon>
        <taxon>Leishmaniinae</taxon>
        <taxon>Leptomonas</taxon>
    </lineage>
</organism>
<feature type="domain" description="FUZ/MON1/HPS1 second Longin" evidence="2">
    <location>
        <begin position="318"/>
        <end position="415"/>
    </location>
</feature>
<dbReference type="GO" id="GO:0006623">
    <property type="term" value="P:protein targeting to vacuole"/>
    <property type="evidence" value="ECO:0007669"/>
    <property type="project" value="InterPro"/>
</dbReference>
<dbReference type="VEuPathDB" id="TriTrypDB:Lsey_0141_0060"/>
<reference evidence="3 4" key="1">
    <citation type="journal article" date="2015" name="PLoS Pathog.">
        <title>Leptomonas seymouri: Adaptations to the Dixenous Life Cycle Analyzed by Genome Sequencing, Transcriptome Profiling and Co-infection with Leishmania donovani.</title>
        <authorList>
            <person name="Kraeva N."/>
            <person name="Butenko A."/>
            <person name="Hlavacova J."/>
            <person name="Kostygov A."/>
            <person name="Myskova J."/>
            <person name="Grybchuk D."/>
            <person name="Lestinova T."/>
            <person name="Votypka J."/>
            <person name="Volf P."/>
            <person name="Opperdoes F."/>
            <person name="Flegontov P."/>
            <person name="Lukes J."/>
            <person name="Yurchenko V."/>
        </authorList>
    </citation>
    <scope>NUCLEOTIDE SEQUENCE [LARGE SCALE GENOMIC DNA]</scope>
    <source>
        <strain evidence="3 4">ATCC 30220</strain>
    </source>
</reference>
<dbReference type="Proteomes" id="UP000038009">
    <property type="component" value="Unassembled WGS sequence"/>
</dbReference>
<dbReference type="EMBL" id="LJSK01000141">
    <property type="protein sequence ID" value="KPI86228.1"/>
    <property type="molecule type" value="Genomic_DNA"/>
</dbReference>
<name>A0A0N1IKG6_LEPSE</name>
<accession>A0A0N1IKG6</accession>
<dbReference type="InterPro" id="IPR004353">
    <property type="entry name" value="Mon1"/>
</dbReference>
<evidence type="ECO:0000256" key="1">
    <source>
        <dbReference type="SAM" id="MobiDB-lite"/>
    </source>
</evidence>
<gene>
    <name evidence="3" type="ORF">ABL78_4701</name>
</gene>
<dbReference type="OMA" id="YLWCYAV"/>
<evidence type="ECO:0000313" key="3">
    <source>
        <dbReference type="EMBL" id="KPI86228.1"/>
    </source>
</evidence>
<feature type="region of interest" description="Disordered" evidence="1">
    <location>
        <begin position="67"/>
        <end position="92"/>
    </location>
</feature>
<dbReference type="AlphaFoldDB" id="A0A0N1IKG6"/>